<keyword evidence="2" id="KW-0238">DNA-binding</keyword>
<dbReference type="PANTHER" id="PTHR24567:SF74">
    <property type="entry name" value="HTH-TYPE TRANSCRIPTIONAL REGULATOR ARCR"/>
    <property type="match status" value="1"/>
</dbReference>
<dbReference type="InterPro" id="IPR014710">
    <property type="entry name" value="RmlC-like_jellyroll"/>
</dbReference>
<evidence type="ECO:0000256" key="3">
    <source>
        <dbReference type="ARBA" id="ARBA00023163"/>
    </source>
</evidence>
<organism evidence="5 6">
    <name type="scientific">Lyngbya aestuarii BL J</name>
    <dbReference type="NCBI Taxonomy" id="1348334"/>
    <lineage>
        <taxon>Bacteria</taxon>
        <taxon>Bacillati</taxon>
        <taxon>Cyanobacteriota</taxon>
        <taxon>Cyanophyceae</taxon>
        <taxon>Oscillatoriophycideae</taxon>
        <taxon>Oscillatoriales</taxon>
        <taxon>Microcoleaceae</taxon>
        <taxon>Lyngbya</taxon>
    </lineage>
</organism>
<dbReference type="AlphaFoldDB" id="U7Q9N5"/>
<keyword evidence="1" id="KW-0805">Transcription regulation</keyword>
<dbReference type="InterPro" id="IPR036388">
    <property type="entry name" value="WH-like_DNA-bd_sf"/>
</dbReference>
<dbReference type="GO" id="GO:0003677">
    <property type="term" value="F:DNA binding"/>
    <property type="evidence" value="ECO:0007669"/>
    <property type="project" value="UniProtKB-KW"/>
</dbReference>
<sequence>MDISISRSSALGNRLLAALPNADFQRIAPDLIEVSLSLGQILHEPQEKIETVYFPTEAMISLVSVMEDGSTVEVGMVGNDGMLGYPVYLGGVQSHTRAIVQSPGKALQMNAILLKNEFDRGGFFQRLLLLYTQVFLAQVTQTAACNRFHPTEERLARWLLQSQDFTGSEQLHLTQDFLSSMLGVRRASVTVAAGTLQQAGMIEYNRGKITILDRTALEGATCECYEIVRREYNRLFNFVESL</sequence>
<gene>
    <name evidence="5" type="ORF">M595_5527</name>
</gene>
<dbReference type="InterPro" id="IPR050397">
    <property type="entry name" value="Env_Response_Regulators"/>
</dbReference>
<evidence type="ECO:0000313" key="5">
    <source>
        <dbReference type="EMBL" id="ERT04523.1"/>
    </source>
</evidence>
<accession>U7Q9N5</accession>
<dbReference type="InterPro" id="IPR018490">
    <property type="entry name" value="cNMP-bd_dom_sf"/>
</dbReference>
<dbReference type="InterPro" id="IPR012318">
    <property type="entry name" value="HTH_CRP"/>
</dbReference>
<dbReference type="Gene3D" id="2.60.120.10">
    <property type="entry name" value="Jelly Rolls"/>
    <property type="match status" value="1"/>
</dbReference>
<keyword evidence="6" id="KW-1185">Reference proteome</keyword>
<protein>
    <submittedName>
        <fullName evidence="5">Cyclic nucleotide-binding domain protein</fullName>
    </submittedName>
</protein>
<comment type="caution">
    <text evidence="5">The sequence shown here is derived from an EMBL/GenBank/DDBJ whole genome shotgun (WGS) entry which is preliminary data.</text>
</comment>
<evidence type="ECO:0000313" key="6">
    <source>
        <dbReference type="Proteomes" id="UP000017127"/>
    </source>
</evidence>
<dbReference type="SUPFAM" id="SSF46785">
    <property type="entry name" value="Winged helix' DNA-binding domain"/>
    <property type="match status" value="1"/>
</dbReference>
<dbReference type="SUPFAM" id="SSF51206">
    <property type="entry name" value="cAMP-binding domain-like"/>
    <property type="match status" value="1"/>
</dbReference>
<dbReference type="InterPro" id="IPR036390">
    <property type="entry name" value="WH_DNA-bd_sf"/>
</dbReference>
<dbReference type="EMBL" id="AUZM01000092">
    <property type="protein sequence ID" value="ERT04523.1"/>
    <property type="molecule type" value="Genomic_DNA"/>
</dbReference>
<proteinExistence type="predicted"/>
<dbReference type="Gene3D" id="1.10.10.10">
    <property type="entry name" value="Winged helix-like DNA-binding domain superfamily/Winged helix DNA-binding domain"/>
    <property type="match status" value="1"/>
</dbReference>
<dbReference type="Pfam" id="PF13545">
    <property type="entry name" value="HTH_Crp_2"/>
    <property type="match status" value="1"/>
</dbReference>
<dbReference type="PANTHER" id="PTHR24567">
    <property type="entry name" value="CRP FAMILY TRANSCRIPTIONAL REGULATORY PROTEIN"/>
    <property type="match status" value="1"/>
</dbReference>
<evidence type="ECO:0000256" key="2">
    <source>
        <dbReference type="ARBA" id="ARBA00023125"/>
    </source>
</evidence>
<evidence type="ECO:0000259" key="4">
    <source>
        <dbReference type="Pfam" id="PF13545"/>
    </source>
</evidence>
<keyword evidence="3" id="KW-0804">Transcription</keyword>
<dbReference type="Proteomes" id="UP000017127">
    <property type="component" value="Unassembled WGS sequence"/>
</dbReference>
<dbReference type="RefSeq" id="WP_023069201.1">
    <property type="nucleotide sequence ID" value="NZ_AUZM01000092.1"/>
</dbReference>
<dbReference type="GO" id="GO:0003700">
    <property type="term" value="F:DNA-binding transcription factor activity"/>
    <property type="evidence" value="ECO:0007669"/>
    <property type="project" value="TreeGrafter"/>
</dbReference>
<name>U7Q9N5_9CYAN</name>
<dbReference type="GO" id="GO:0005829">
    <property type="term" value="C:cytosol"/>
    <property type="evidence" value="ECO:0007669"/>
    <property type="project" value="TreeGrafter"/>
</dbReference>
<dbReference type="OrthoDB" id="8969464at2"/>
<evidence type="ECO:0000256" key="1">
    <source>
        <dbReference type="ARBA" id="ARBA00023015"/>
    </source>
</evidence>
<feature type="domain" description="HTH crp-type" evidence="4">
    <location>
        <begin position="153"/>
        <end position="218"/>
    </location>
</feature>
<reference evidence="5 6" key="1">
    <citation type="journal article" date="2013" name="Front. Microbiol.">
        <title>Comparative genomic analyses of the cyanobacterium, Lyngbya aestuarii BL J, a powerful hydrogen producer.</title>
        <authorList>
            <person name="Kothari A."/>
            <person name="Vaughn M."/>
            <person name="Garcia-Pichel F."/>
        </authorList>
    </citation>
    <scope>NUCLEOTIDE SEQUENCE [LARGE SCALE GENOMIC DNA]</scope>
    <source>
        <strain evidence="5 6">BL J</strain>
    </source>
</reference>